<dbReference type="EnsemblPlants" id="MELO3C033300.2.1">
    <property type="protein sequence ID" value="MELO3C033300.2.1"/>
    <property type="gene ID" value="MELO3C033300.2"/>
</dbReference>
<accession>A0A9I9EG78</accession>
<proteinExistence type="predicted"/>
<name>A0A9I9EG78_CUCME</name>
<evidence type="ECO:0000313" key="1">
    <source>
        <dbReference type="EnsemblPlants" id="MELO3C033300.2.1"/>
    </source>
</evidence>
<sequence length="90" mass="10172">MSSTTDSAIDTFTLETMGRFAFANTKTPPGQLHTYFNVIEHKVSTTDQGRKVSLTYEEQVRTPTQLTLEKRKAEVQDTTSTKTWKLLSSI</sequence>
<dbReference type="AlphaFoldDB" id="A0A9I9EG78"/>
<dbReference type="Gramene" id="MELO3C033300.2.1">
    <property type="protein sequence ID" value="MELO3C033300.2.1"/>
    <property type="gene ID" value="MELO3C033300.2"/>
</dbReference>
<reference evidence="1" key="1">
    <citation type="submission" date="2023-03" db="UniProtKB">
        <authorList>
            <consortium name="EnsemblPlants"/>
        </authorList>
    </citation>
    <scope>IDENTIFICATION</scope>
</reference>
<organism evidence="1">
    <name type="scientific">Cucumis melo</name>
    <name type="common">Muskmelon</name>
    <dbReference type="NCBI Taxonomy" id="3656"/>
    <lineage>
        <taxon>Eukaryota</taxon>
        <taxon>Viridiplantae</taxon>
        <taxon>Streptophyta</taxon>
        <taxon>Embryophyta</taxon>
        <taxon>Tracheophyta</taxon>
        <taxon>Spermatophyta</taxon>
        <taxon>Magnoliopsida</taxon>
        <taxon>eudicotyledons</taxon>
        <taxon>Gunneridae</taxon>
        <taxon>Pentapetalae</taxon>
        <taxon>rosids</taxon>
        <taxon>fabids</taxon>
        <taxon>Cucurbitales</taxon>
        <taxon>Cucurbitaceae</taxon>
        <taxon>Benincaseae</taxon>
        <taxon>Cucumis</taxon>
    </lineage>
</organism>
<protein>
    <submittedName>
        <fullName evidence="1">Uncharacterized protein</fullName>
    </submittedName>
</protein>